<dbReference type="InterPro" id="IPR038109">
    <property type="entry name" value="DNA_bind_recomb_sf"/>
</dbReference>
<dbReference type="PROSITE" id="PS51737">
    <property type="entry name" value="RECOMBINASE_DNA_BIND"/>
    <property type="match status" value="1"/>
</dbReference>
<reference evidence="2 3" key="1">
    <citation type="submission" date="2019-09" db="EMBL/GenBank/DDBJ databases">
        <title>Goodfellowia gen. nov., a new genus of the Pseudonocardineae related to Actinoalloteichus, containing Goodfellowia coeruleoviolacea gen. nov., comb. nov. gen. nov., comb. nov.</title>
        <authorList>
            <person name="Labeda D."/>
        </authorList>
    </citation>
    <scope>NUCLEOTIDE SEQUENCE [LARGE SCALE GENOMIC DNA]</scope>
    <source>
        <strain evidence="2 3">AN110305</strain>
    </source>
</reference>
<dbReference type="EMBL" id="VUOB01000020">
    <property type="protein sequence ID" value="KAA2262869.1"/>
    <property type="molecule type" value="Genomic_DNA"/>
</dbReference>
<dbReference type="GO" id="GO:0003677">
    <property type="term" value="F:DNA binding"/>
    <property type="evidence" value="ECO:0007669"/>
    <property type="project" value="InterPro"/>
</dbReference>
<organism evidence="2 3">
    <name type="scientific">Solihabitans fulvus</name>
    <dbReference type="NCBI Taxonomy" id="1892852"/>
    <lineage>
        <taxon>Bacteria</taxon>
        <taxon>Bacillati</taxon>
        <taxon>Actinomycetota</taxon>
        <taxon>Actinomycetes</taxon>
        <taxon>Pseudonocardiales</taxon>
        <taxon>Pseudonocardiaceae</taxon>
        <taxon>Solihabitans</taxon>
    </lineage>
</organism>
<dbReference type="InterPro" id="IPR050639">
    <property type="entry name" value="SSR_resolvase"/>
</dbReference>
<dbReference type="PANTHER" id="PTHR30461:SF23">
    <property type="entry name" value="DNA RECOMBINASE-RELATED"/>
    <property type="match status" value="1"/>
</dbReference>
<gene>
    <name evidence="2" type="ORF">F0L68_11560</name>
</gene>
<dbReference type="OrthoDB" id="3615233at2"/>
<dbReference type="Pfam" id="PF07508">
    <property type="entry name" value="Recombinase"/>
    <property type="match status" value="1"/>
</dbReference>
<dbReference type="AlphaFoldDB" id="A0A5B2XIP3"/>
<protein>
    <submittedName>
        <fullName evidence="2">Recombinase</fullName>
    </submittedName>
</protein>
<name>A0A5B2XIP3_9PSEU</name>
<dbReference type="GO" id="GO:0000150">
    <property type="term" value="F:DNA strand exchange activity"/>
    <property type="evidence" value="ECO:0007669"/>
    <property type="project" value="InterPro"/>
</dbReference>
<evidence type="ECO:0000313" key="2">
    <source>
        <dbReference type="EMBL" id="KAA2262869.1"/>
    </source>
</evidence>
<proteinExistence type="predicted"/>
<keyword evidence="3" id="KW-1185">Reference proteome</keyword>
<accession>A0A5B2XIP3</accession>
<sequence>MRQRVLREYHAANLTTARRASEDLVRAGFNTGAVPYGYRPHRVRVSPQGRRARWRTRLMVEPVEAATVRMIFMWRGVDRLSTSEILQRLTEARYPAPLDPKTGQPGVWTRVVVRAILNNPKYTGHQVWGRHHHGHRVPRAQWTWSDTWAHPPLITVAEFTAANRHRWTHGSTAH</sequence>
<dbReference type="Gene3D" id="3.90.1750.20">
    <property type="entry name" value="Putative Large Serine Recombinase, Chain B, Domain 2"/>
    <property type="match status" value="1"/>
</dbReference>
<evidence type="ECO:0000313" key="3">
    <source>
        <dbReference type="Proteomes" id="UP000323454"/>
    </source>
</evidence>
<feature type="domain" description="Recombinase" evidence="1">
    <location>
        <begin position="35"/>
        <end position="172"/>
    </location>
</feature>
<dbReference type="Proteomes" id="UP000323454">
    <property type="component" value="Unassembled WGS sequence"/>
</dbReference>
<evidence type="ECO:0000259" key="1">
    <source>
        <dbReference type="PROSITE" id="PS51737"/>
    </source>
</evidence>
<reference evidence="2 3" key="2">
    <citation type="submission" date="2019-09" db="EMBL/GenBank/DDBJ databases">
        <authorList>
            <person name="Jin C."/>
        </authorList>
    </citation>
    <scope>NUCLEOTIDE SEQUENCE [LARGE SCALE GENOMIC DNA]</scope>
    <source>
        <strain evidence="2 3">AN110305</strain>
    </source>
</reference>
<comment type="caution">
    <text evidence="2">The sequence shown here is derived from an EMBL/GenBank/DDBJ whole genome shotgun (WGS) entry which is preliminary data.</text>
</comment>
<dbReference type="InterPro" id="IPR011109">
    <property type="entry name" value="DNA_bind_recombinase_dom"/>
</dbReference>
<dbReference type="PANTHER" id="PTHR30461">
    <property type="entry name" value="DNA-INVERTASE FROM LAMBDOID PROPHAGE"/>
    <property type="match status" value="1"/>
</dbReference>